<reference evidence="4" key="1">
    <citation type="submission" date="2016-10" db="EMBL/GenBank/DDBJ databases">
        <authorList>
            <person name="Varghese N."/>
            <person name="Submissions S."/>
        </authorList>
    </citation>
    <scope>NUCLEOTIDE SEQUENCE [LARGE SCALE GENOMIC DNA]</scope>
    <source>
        <strain evidence="4">DSM 26894</strain>
    </source>
</reference>
<name>A0A1I6T368_9RHOB</name>
<keyword evidence="4" id="KW-1185">Reference proteome</keyword>
<dbReference type="PROSITE" id="PS51318">
    <property type="entry name" value="TAT"/>
    <property type="match status" value="1"/>
</dbReference>
<keyword evidence="3" id="KW-0645">Protease</keyword>
<dbReference type="AlphaFoldDB" id="A0A1I6T368"/>
<dbReference type="EMBL" id="FOZW01000005">
    <property type="protein sequence ID" value="SFS83724.1"/>
    <property type="molecule type" value="Genomic_DNA"/>
</dbReference>
<feature type="signal peptide" evidence="1">
    <location>
        <begin position="1"/>
        <end position="27"/>
    </location>
</feature>
<evidence type="ECO:0000313" key="3">
    <source>
        <dbReference type="EMBL" id="SFS83724.1"/>
    </source>
</evidence>
<dbReference type="Proteomes" id="UP000199392">
    <property type="component" value="Unassembled WGS sequence"/>
</dbReference>
<protein>
    <submittedName>
        <fullName evidence="3">Transglutaminase-like enzyme, putative cysteine protease</fullName>
    </submittedName>
</protein>
<keyword evidence="1" id="KW-0732">Signal</keyword>
<dbReference type="GO" id="GO:0006508">
    <property type="term" value="P:proteolysis"/>
    <property type="evidence" value="ECO:0007669"/>
    <property type="project" value="UniProtKB-KW"/>
</dbReference>
<dbReference type="PANTHER" id="PTHR38339">
    <property type="entry name" value="TRANSGLUTAMINASE DOMAIN PROTEIN"/>
    <property type="match status" value="1"/>
</dbReference>
<sequence length="365" mass="39223">MHLDRRHFIKAGAALSVSALLPRGAFAAFAPTPAEWRRFEVTTRVDIPADGKPVQAWIPVPSVNEAAWMKAEAPVFGGNADSAELKTDPESGAQFVHAVWNGGQASAELEVSAVVSTRDRLVDLSKPGQGASLSDEERALYTAPTRLIPTDGIVKATSDMITAEMTTDLEKARAIYEWVVESTERNPETRGCGIGDVASMLEMGDLTGKCADLNALYVGLARAAGLPARDVYGLRVAPSAFGYKSLGAGSSNVSKAQHCRAEVFLQDYGWVAVDPADVRKVMLEEPPKNLDLDDPKVRAVRAALFGSWEGNWIGFNFAHDVPLPGSARETVGFLMYPQAEIDGVEQDELDPDSFAYAITAQELSA</sequence>
<evidence type="ECO:0000313" key="4">
    <source>
        <dbReference type="Proteomes" id="UP000199392"/>
    </source>
</evidence>
<organism evidence="3 4">
    <name type="scientific">Alloyangia pacifica</name>
    <dbReference type="NCBI Taxonomy" id="311180"/>
    <lineage>
        <taxon>Bacteria</taxon>
        <taxon>Pseudomonadati</taxon>
        <taxon>Pseudomonadota</taxon>
        <taxon>Alphaproteobacteria</taxon>
        <taxon>Rhodobacterales</taxon>
        <taxon>Roseobacteraceae</taxon>
        <taxon>Alloyangia</taxon>
    </lineage>
</organism>
<feature type="chain" id="PRO_5011699846" evidence="1">
    <location>
        <begin position="28"/>
        <end position="365"/>
    </location>
</feature>
<dbReference type="RefSeq" id="WP_176806634.1">
    <property type="nucleotide sequence ID" value="NZ_FNCL01000005.1"/>
</dbReference>
<dbReference type="InterPro" id="IPR002931">
    <property type="entry name" value="Transglutaminase-like"/>
</dbReference>
<dbReference type="InterPro" id="IPR006311">
    <property type="entry name" value="TAT_signal"/>
</dbReference>
<dbReference type="GO" id="GO:0008233">
    <property type="term" value="F:peptidase activity"/>
    <property type="evidence" value="ECO:0007669"/>
    <property type="project" value="UniProtKB-KW"/>
</dbReference>
<dbReference type="Gene3D" id="3.10.620.30">
    <property type="match status" value="1"/>
</dbReference>
<dbReference type="PANTHER" id="PTHR38339:SF1">
    <property type="entry name" value="TRANSGLUTAMINASE-LIKE DOMAIN-CONTAINING PROTEIN"/>
    <property type="match status" value="1"/>
</dbReference>
<feature type="domain" description="Transglutaminase-like" evidence="2">
    <location>
        <begin position="202"/>
        <end position="277"/>
    </location>
</feature>
<dbReference type="STRING" id="311180.SAMN04488050_105264"/>
<keyword evidence="3" id="KW-0378">Hydrolase</keyword>
<accession>A0A1I6T368</accession>
<dbReference type="SUPFAM" id="SSF54001">
    <property type="entry name" value="Cysteine proteinases"/>
    <property type="match status" value="1"/>
</dbReference>
<dbReference type="InterPro" id="IPR038765">
    <property type="entry name" value="Papain-like_cys_pep_sf"/>
</dbReference>
<gene>
    <name evidence="3" type="ORF">SAMN04488050_105264</name>
</gene>
<dbReference type="SMART" id="SM00460">
    <property type="entry name" value="TGc"/>
    <property type="match status" value="1"/>
</dbReference>
<dbReference type="Pfam" id="PF01841">
    <property type="entry name" value="Transglut_core"/>
    <property type="match status" value="1"/>
</dbReference>
<proteinExistence type="predicted"/>
<evidence type="ECO:0000256" key="1">
    <source>
        <dbReference type="SAM" id="SignalP"/>
    </source>
</evidence>
<evidence type="ECO:0000259" key="2">
    <source>
        <dbReference type="SMART" id="SM00460"/>
    </source>
</evidence>